<reference evidence="3 4" key="1">
    <citation type="submission" date="2018-05" db="EMBL/GenBank/DDBJ databases">
        <title>Genomic Encyclopedia of Type Strains, Phase IV (KMG-IV): sequencing the most valuable type-strain genomes for metagenomic binning, comparative biology and taxonomic classification.</title>
        <authorList>
            <person name="Goeker M."/>
        </authorList>
    </citation>
    <scope>NUCLEOTIDE SEQUENCE [LARGE SCALE GENOMIC DNA]</scope>
    <source>
        <strain evidence="3 4">DSM 7229</strain>
    </source>
</reference>
<accession>A0A2V1ZYX6</accession>
<keyword evidence="2" id="KW-1133">Transmembrane helix</keyword>
<name>A0A2V1ZYX6_PSYIM</name>
<sequence>MSDKKNSPNAQLEANLAKIANTKPRKRMRKDNIYERFITRVENVDSNEDNPAFKENALKPLKNTNHLSSYEPLSATELELFANLEQESVSTGINIYFSDDDKDEGFSTNHAPIANTDNSLDSDANNDKSSLYIADSANADDLKRQDSERLAAEKVRNEQLSNNNDAVNDNAIAKQLAKSKEKQVSSKKPLIIGMIFGSLLIATIVATLIFTGVLSTSTKTTTTDAAPAVSTGKAVVTDDNQPSADTSAIDKSTVISQPDESPTENPDTNPNGIETTEAPLTMPAAEAAITYDDFREESQSTLYRETND</sequence>
<keyword evidence="2" id="KW-0472">Membrane</keyword>
<evidence type="ECO:0000256" key="2">
    <source>
        <dbReference type="SAM" id="Phobius"/>
    </source>
</evidence>
<keyword evidence="4" id="KW-1185">Reference proteome</keyword>
<dbReference type="AlphaFoldDB" id="A0A2V1ZYX6"/>
<feature type="transmembrane region" description="Helical" evidence="2">
    <location>
        <begin position="190"/>
        <end position="214"/>
    </location>
</feature>
<evidence type="ECO:0000256" key="1">
    <source>
        <dbReference type="SAM" id="MobiDB-lite"/>
    </source>
</evidence>
<organism evidence="3 4">
    <name type="scientific">Psychrobacter immobilis</name>
    <dbReference type="NCBI Taxonomy" id="498"/>
    <lineage>
        <taxon>Bacteria</taxon>
        <taxon>Pseudomonadati</taxon>
        <taxon>Pseudomonadota</taxon>
        <taxon>Gammaproteobacteria</taxon>
        <taxon>Moraxellales</taxon>
        <taxon>Moraxellaceae</taxon>
        <taxon>Psychrobacter</taxon>
    </lineage>
</organism>
<evidence type="ECO:0000313" key="4">
    <source>
        <dbReference type="Proteomes" id="UP000245655"/>
    </source>
</evidence>
<comment type="caution">
    <text evidence="3">The sequence shown here is derived from an EMBL/GenBank/DDBJ whole genome shotgun (WGS) entry which is preliminary data.</text>
</comment>
<dbReference type="Proteomes" id="UP000245655">
    <property type="component" value="Unassembled WGS sequence"/>
</dbReference>
<dbReference type="EMBL" id="QGGM01000002">
    <property type="protein sequence ID" value="PWK14593.1"/>
    <property type="molecule type" value="Genomic_DNA"/>
</dbReference>
<proteinExistence type="predicted"/>
<evidence type="ECO:0000313" key="3">
    <source>
        <dbReference type="EMBL" id="PWK14593.1"/>
    </source>
</evidence>
<feature type="region of interest" description="Disordered" evidence="1">
    <location>
        <begin position="220"/>
        <end position="284"/>
    </location>
</feature>
<keyword evidence="2" id="KW-0812">Transmembrane</keyword>
<gene>
    <name evidence="3" type="ORF">C8D84_10268</name>
</gene>
<dbReference type="GeneID" id="60254247"/>
<feature type="compositionally biased region" description="Polar residues" evidence="1">
    <location>
        <begin position="238"/>
        <end position="274"/>
    </location>
</feature>
<dbReference type="RefSeq" id="WP_109589767.1">
    <property type="nucleotide sequence ID" value="NZ_CAJGZY010000002.1"/>
</dbReference>
<protein>
    <submittedName>
        <fullName evidence="3">Uncharacterized protein</fullName>
    </submittedName>
</protein>